<evidence type="ECO:0000256" key="6">
    <source>
        <dbReference type="ARBA" id="ARBA00023242"/>
    </source>
</evidence>
<dbReference type="PANTHER" id="PTHR28680">
    <property type="entry name" value="CENTROMERE PROTEIN X"/>
    <property type="match status" value="1"/>
</dbReference>
<keyword evidence="4" id="KW-0238">DNA-binding</keyword>
<feature type="region of interest" description="Disordered" evidence="7">
    <location>
        <begin position="211"/>
        <end position="327"/>
    </location>
</feature>
<keyword evidence="6" id="KW-0539">Nucleus</keyword>
<feature type="compositionally biased region" description="Low complexity" evidence="7">
    <location>
        <begin position="275"/>
        <end position="286"/>
    </location>
</feature>
<dbReference type="Gene3D" id="1.10.20.10">
    <property type="entry name" value="Histone, subunit A"/>
    <property type="match status" value="1"/>
</dbReference>
<feature type="compositionally biased region" description="Polar residues" evidence="7">
    <location>
        <begin position="237"/>
        <end position="247"/>
    </location>
</feature>
<dbReference type="GeneID" id="37077861"/>
<keyword evidence="3" id="KW-0227">DNA damage</keyword>
<dbReference type="GO" id="GO:0051382">
    <property type="term" value="P:kinetochore assembly"/>
    <property type="evidence" value="ECO:0007669"/>
    <property type="project" value="InterPro"/>
</dbReference>
<dbReference type="Gene3D" id="3.40.220.10">
    <property type="entry name" value="Leucine Aminopeptidase, subunit E, domain 1"/>
    <property type="match status" value="1"/>
</dbReference>
<dbReference type="GO" id="GO:0046982">
    <property type="term" value="F:protein heterodimerization activity"/>
    <property type="evidence" value="ECO:0007669"/>
    <property type="project" value="InterPro"/>
</dbReference>
<dbReference type="OrthoDB" id="2155246at2759"/>
<evidence type="ECO:0000256" key="4">
    <source>
        <dbReference type="ARBA" id="ARBA00023125"/>
    </source>
</evidence>
<organism evidence="8 9">
    <name type="scientific">Aspergillus saccharolyticus JOP 1030-1</name>
    <dbReference type="NCBI Taxonomy" id="1450539"/>
    <lineage>
        <taxon>Eukaryota</taxon>
        <taxon>Fungi</taxon>
        <taxon>Dikarya</taxon>
        <taxon>Ascomycota</taxon>
        <taxon>Pezizomycotina</taxon>
        <taxon>Eurotiomycetes</taxon>
        <taxon>Eurotiomycetidae</taxon>
        <taxon>Eurotiales</taxon>
        <taxon>Aspergillaceae</taxon>
        <taxon>Aspergillus</taxon>
        <taxon>Aspergillus subgen. Circumdati</taxon>
    </lineage>
</organism>
<dbReference type="GO" id="GO:0000712">
    <property type="term" value="P:resolution of meiotic recombination intermediates"/>
    <property type="evidence" value="ECO:0007669"/>
    <property type="project" value="TreeGrafter"/>
</dbReference>
<proteinExistence type="inferred from homology"/>
<evidence type="ECO:0000256" key="5">
    <source>
        <dbReference type="ARBA" id="ARBA00023204"/>
    </source>
</evidence>
<dbReference type="CDD" id="cd22921">
    <property type="entry name" value="HFD_CENP-X"/>
    <property type="match status" value="1"/>
</dbReference>
<dbReference type="GO" id="GO:0071821">
    <property type="term" value="C:FANCM-MHF complex"/>
    <property type="evidence" value="ECO:0007669"/>
    <property type="project" value="TreeGrafter"/>
</dbReference>
<dbReference type="RefSeq" id="XP_025435373.1">
    <property type="nucleotide sequence ID" value="XM_025576632.1"/>
</dbReference>
<dbReference type="GO" id="GO:0003677">
    <property type="term" value="F:DNA binding"/>
    <property type="evidence" value="ECO:0007669"/>
    <property type="project" value="UniProtKB-KW"/>
</dbReference>
<dbReference type="Pfam" id="PF09415">
    <property type="entry name" value="CENP-X"/>
    <property type="match status" value="1"/>
</dbReference>
<feature type="compositionally biased region" description="Low complexity" evidence="7">
    <location>
        <begin position="248"/>
        <end position="257"/>
    </location>
</feature>
<comment type="similarity">
    <text evidence="2">Belongs to the CENP-X/MHF2 family.</text>
</comment>
<dbReference type="PANTHER" id="PTHR28680:SF1">
    <property type="entry name" value="CENTROMERE PROTEIN X"/>
    <property type="match status" value="1"/>
</dbReference>
<dbReference type="InterPro" id="IPR018552">
    <property type="entry name" value="CENP-X"/>
</dbReference>
<sequence>MEPEYGQGKILEIEGDLFDAPDGAALIRYPNAFLAYRSHCQKYMSSKQEVVVRSDTGPRKIQLPEGTALIIPPQPEDYEPSGGRQHWIVCLFTSCKYGRAVAPSPILLENTELAIADLKDKIDKLRGEGINLGRLWSCRFNSGLFGVDWARSRDLLVRSGLEVTVVRPPDARLAPTQTGTYIKKEAVLANSLDKNSACNCEAVFAVVSSQSQSKASSSTTTTTTTTTTSKRKAPSKPRQTTTTSKARSNTSTSTKSLLPPPPAASDDDDDDEASIRSSSTSANANSSKRRQRPSSRSRSNSITSASSTSSRTSHPSNRTPDAEPEPEPDYILAEITHHPEEAEDITTREPVIPPKLLTRLLHHHFQHPKTKIAKDANTVVAKYVDVFVREALARAAFERREAVGEGAAVGDGFLEVEDLEKLAPQLVMDF</sequence>
<feature type="compositionally biased region" description="Low complexity" evidence="7">
    <location>
        <begin position="211"/>
        <end position="228"/>
    </location>
</feature>
<gene>
    <name evidence="8" type="ORF">BP01DRAFT_370854</name>
</gene>
<protein>
    <recommendedName>
        <fullName evidence="10">ADP-ribose 1''-phosphate phosphatase</fullName>
    </recommendedName>
</protein>
<reference evidence="8 9" key="1">
    <citation type="submission" date="2016-12" db="EMBL/GenBank/DDBJ databases">
        <title>The genomes of Aspergillus section Nigri reveals drivers in fungal speciation.</title>
        <authorList>
            <consortium name="DOE Joint Genome Institute"/>
            <person name="Vesth T.C."/>
            <person name="Nybo J."/>
            <person name="Theobald S."/>
            <person name="Brandl J."/>
            <person name="Frisvad J.C."/>
            <person name="Nielsen K.F."/>
            <person name="Lyhne E.K."/>
            <person name="Kogle M.E."/>
            <person name="Kuo A."/>
            <person name="Riley R."/>
            <person name="Clum A."/>
            <person name="Nolan M."/>
            <person name="Lipzen A."/>
            <person name="Salamov A."/>
            <person name="Henrissat B."/>
            <person name="Wiebenga A."/>
            <person name="De Vries R.P."/>
            <person name="Grigoriev I.V."/>
            <person name="Mortensen U.H."/>
            <person name="Andersen M.R."/>
            <person name="Baker S.E."/>
        </authorList>
    </citation>
    <scope>NUCLEOTIDE SEQUENCE [LARGE SCALE GENOMIC DNA]</scope>
    <source>
        <strain evidence="8 9">JOP 1030-1</strain>
    </source>
</reference>
<comment type="subcellular location">
    <subcellularLocation>
        <location evidence="1">Nucleus</location>
    </subcellularLocation>
</comment>
<dbReference type="InterPro" id="IPR043472">
    <property type="entry name" value="Macro_dom-like"/>
</dbReference>
<evidence type="ECO:0000256" key="2">
    <source>
        <dbReference type="ARBA" id="ARBA00009359"/>
    </source>
</evidence>
<evidence type="ECO:0000313" key="8">
    <source>
        <dbReference type="EMBL" id="PYH49391.1"/>
    </source>
</evidence>
<evidence type="ECO:0000256" key="3">
    <source>
        <dbReference type="ARBA" id="ARBA00022763"/>
    </source>
</evidence>
<dbReference type="GO" id="GO:0031297">
    <property type="term" value="P:replication fork processing"/>
    <property type="evidence" value="ECO:0007669"/>
    <property type="project" value="TreeGrafter"/>
</dbReference>
<dbReference type="SUPFAM" id="SSF52949">
    <property type="entry name" value="Macro domain-like"/>
    <property type="match status" value="1"/>
</dbReference>
<keyword evidence="5" id="KW-0234">DNA repair</keyword>
<dbReference type="InterPro" id="IPR009072">
    <property type="entry name" value="Histone-fold"/>
</dbReference>
<dbReference type="GO" id="GO:0006281">
    <property type="term" value="P:DNA repair"/>
    <property type="evidence" value="ECO:0007669"/>
    <property type="project" value="UniProtKB-KW"/>
</dbReference>
<evidence type="ECO:0008006" key="10">
    <source>
        <dbReference type="Google" id="ProtNLM"/>
    </source>
</evidence>
<feature type="compositionally biased region" description="Low complexity" evidence="7">
    <location>
        <begin position="296"/>
        <end position="319"/>
    </location>
</feature>
<dbReference type="Proteomes" id="UP000248349">
    <property type="component" value="Unassembled WGS sequence"/>
</dbReference>
<evidence type="ECO:0000256" key="7">
    <source>
        <dbReference type="SAM" id="MobiDB-lite"/>
    </source>
</evidence>
<keyword evidence="9" id="KW-1185">Reference proteome</keyword>
<dbReference type="AlphaFoldDB" id="A0A318ZP45"/>
<name>A0A318ZP45_9EURO</name>
<accession>A0A318ZP45</accession>
<evidence type="ECO:0000313" key="9">
    <source>
        <dbReference type="Proteomes" id="UP000248349"/>
    </source>
</evidence>
<evidence type="ECO:0000256" key="1">
    <source>
        <dbReference type="ARBA" id="ARBA00004123"/>
    </source>
</evidence>
<dbReference type="EMBL" id="KZ821219">
    <property type="protein sequence ID" value="PYH49391.1"/>
    <property type="molecule type" value="Genomic_DNA"/>
</dbReference>